<dbReference type="GO" id="GO:0009366">
    <property type="term" value="C:enterobactin synthetase complex"/>
    <property type="evidence" value="ECO:0007669"/>
    <property type="project" value="InterPro"/>
</dbReference>
<evidence type="ECO:0000313" key="16">
    <source>
        <dbReference type="EMBL" id="MCF5632828.1"/>
    </source>
</evidence>
<protein>
    <recommendedName>
        <fullName evidence="5">Enterobactin synthase component D</fullName>
    </recommendedName>
    <alternativeName>
        <fullName evidence="8">4'-phosphopantetheinyl transferase EntD</fullName>
    </alternativeName>
    <alternativeName>
        <fullName evidence="9">Enterochelin synthase D</fullName>
    </alternativeName>
</protein>
<keyword evidence="13" id="KW-0479">Metal-binding</keyword>
<comment type="caution">
    <text evidence="16">The sequence shown here is derived from an EMBL/GenBank/DDBJ whole genome shotgun (WGS) entry which is preliminary data.</text>
</comment>
<evidence type="ECO:0000256" key="11">
    <source>
        <dbReference type="ARBA" id="ARBA00049191"/>
    </source>
</evidence>
<comment type="similarity">
    <text evidence="3">Belongs to the P-Pant transferase superfamily. EntD family.</text>
</comment>
<comment type="subunit">
    <text evidence="4">EntB, EntD, EntE, and EntF form a multienzyme complex called enterobactin synthase.</text>
</comment>
<dbReference type="GO" id="GO:0000287">
    <property type="term" value="F:magnesium ion binding"/>
    <property type="evidence" value="ECO:0007669"/>
    <property type="project" value="InterPro"/>
</dbReference>
<dbReference type="SUPFAM" id="SSF56214">
    <property type="entry name" value="4'-phosphopantetheinyl transferase"/>
    <property type="match status" value="1"/>
</dbReference>
<feature type="binding site" evidence="12">
    <location>
        <position position="100"/>
    </location>
    <ligand>
        <name>CoA</name>
        <dbReference type="ChEBI" id="CHEBI:57287"/>
    </ligand>
</feature>
<feature type="binding site" evidence="12">
    <location>
        <begin position="32"/>
        <end position="33"/>
    </location>
    <ligand>
        <name>CoA</name>
        <dbReference type="ChEBI" id="CHEBI:57287"/>
    </ligand>
</feature>
<keyword evidence="6 16" id="KW-0808">Transferase</keyword>
<dbReference type="PANTHER" id="PTHR38096:SF1">
    <property type="entry name" value="ENTEROBACTIN SYNTHASE COMPONENT D"/>
    <property type="match status" value="1"/>
</dbReference>
<comment type="catalytic activity">
    <reaction evidence="11">
        <text>apo-[peptidyl-carrier protein] + CoA = holo-[peptidyl-carrier protein] + adenosine 3',5'-bisphosphate + H(+)</text>
        <dbReference type="Rhea" id="RHEA:46228"/>
        <dbReference type="Rhea" id="RHEA-COMP:11479"/>
        <dbReference type="Rhea" id="RHEA-COMP:11480"/>
        <dbReference type="ChEBI" id="CHEBI:15378"/>
        <dbReference type="ChEBI" id="CHEBI:29999"/>
        <dbReference type="ChEBI" id="CHEBI:57287"/>
        <dbReference type="ChEBI" id="CHEBI:58343"/>
        <dbReference type="ChEBI" id="CHEBI:64479"/>
    </reaction>
</comment>
<dbReference type="Pfam" id="PF17837">
    <property type="entry name" value="4PPT_N"/>
    <property type="match status" value="1"/>
</dbReference>
<accession>A0A9Q4FKC4</accession>
<dbReference type="InterPro" id="IPR041354">
    <property type="entry name" value="4PPT_N"/>
</dbReference>
<dbReference type="PRINTS" id="PR01399">
    <property type="entry name" value="ENTSNTHTASED"/>
</dbReference>
<dbReference type="AlphaFoldDB" id="A0A9Q4FKC4"/>
<dbReference type="GO" id="GO:0005886">
    <property type="term" value="C:plasma membrane"/>
    <property type="evidence" value="ECO:0007669"/>
    <property type="project" value="TreeGrafter"/>
</dbReference>
<dbReference type="FunFam" id="3.90.470.20:FF:000024">
    <property type="entry name" value="Siderophore biosynthesis protein"/>
    <property type="match status" value="1"/>
</dbReference>
<comment type="cofactor">
    <cofactor evidence="13">
        <name>Mg(2+)</name>
        <dbReference type="ChEBI" id="CHEBI:18420"/>
    </cofactor>
</comment>
<dbReference type="PANTHER" id="PTHR38096">
    <property type="entry name" value="ENTEROBACTIN SYNTHASE COMPONENT D"/>
    <property type="match status" value="1"/>
</dbReference>
<dbReference type="InterPro" id="IPR003542">
    <property type="entry name" value="Enbac_synth_compD-like"/>
</dbReference>
<evidence type="ECO:0000256" key="3">
    <source>
        <dbReference type="ARBA" id="ARBA00008342"/>
    </source>
</evidence>
<evidence type="ECO:0000256" key="8">
    <source>
        <dbReference type="ARBA" id="ARBA00029894"/>
    </source>
</evidence>
<feature type="domain" description="4'-phosphopantetheinyl transferase N-terminal" evidence="15">
    <location>
        <begin position="14"/>
        <end position="43"/>
    </location>
</feature>
<organism evidence="16 17">
    <name type="scientific">Pseudomonas syringae</name>
    <dbReference type="NCBI Taxonomy" id="317"/>
    <lineage>
        <taxon>Bacteria</taxon>
        <taxon>Pseudomonadati</taxon>
        <taxon>Pseudomonadota</taxon>
        <taxon>Gammaproteobacteria</taxon>
        <taxon>Pseudomonadales</taxon>
        <taxon>Pseudomonadaceae</taxon>
        <taxon>Pseudomonas</taxon>
    </lineage>
</organism>
<keyword evidence="7" id="KW-0259">Enterobactin biosynthesis</keyword>
<dbReference type="RefSeq" id="WP_236454622.1">
    <property type="nucleotide sequence ID" value="NZ_WKAE01000612.1"/>
</dbReference>
<feature type="non-terminal residue" evidence="16">
    <location>
        <position position="1"/>
    </location>
</feature>
<evidence type="ECO:0000256" key="5">
    <source>
        <dbReference type="ARBA" id="ARBA00019087"/>
    </source>
</evidence>
<dbReference type="Gene3D" id="3.90.470.20">
    <property type="entry name" value="4'-phosphopantetheinyl transferase domain"/>
    <property type="match status" value="1"/>
</dbReference>
<evidence type="ECO:0000256" key="4">
    <source>
        <dbReference type="ARBA" id="ARBA00011503"/>
    </source>
</evidence>
<comment type="function">
    <text evidence="1">Involved in the biosynthesis of the siderophore enterobactin (enterochelin), which is a macrocyclic trimeric lactone of N-(2,3-dihydroxybenzoyl)-serine. The serine trilactone serves as a scaffolding for the three catechol functionalities that provide hexadentate coordination for the tightly ligated iron(2+) atoms. Plays an essential role in the assembly of the enterobactin by catalyzing the transfer of the 4'-phosphopantetheine (Ppant) moiety from coenzyme A to the apo-domains of both EntB (ArCP domain) and EntF (PCP domain) to yield their holo-forms which make them competent for the activation of 2,3-dihydroxybenzoate (DHB) and L-serine, respectively.</text>
</comment>
<name>A0A9Q4FKC4_PSESX</name>
<evidence type="ECO:0000256" key="13">
    <source>
        <dbReference type="PIRSR" id="PIRSR603542-2"/>
    </source>
</evidence>
<gene>
    <name evidence="16" type="ORF">GIV53_26900</name>
</gene>
<feature type="binding site" evidence="12">
    <location>
        <position position="54"/>
    </location>
    <ligand>
        <name>CoA</name>
        <dbReference type="ChEBI" id="CHEBI:57287"/>
    </ligand>
</feature>
<dbReference type="InterPro" id="IPR008278">
    <property type="entry name" value="4-PPantetheinyl_Trfase_dom"/>
</dbReference>
<feature type="binding site" evidence="13">
    <location>
        <position position="56"/>
    </location>
    <ligand>
        <name>Mg(2+)</name>
        <dbReference type="ChEBI" id="CHEBI:18420"/>
    </ligand>
</feature>
<comment type="pathway">
    <text evidence="2">Siderophore biosynthesis; enterobactin biosynthesis.</text>
</comment>
<evidence type="ECO:0000256" key="7">
    <source>
        <dbReference type="ARBA" id="ARBA00023191"/>
    </source>
</evidence>
<evidence type="ECO:0000259" key="14">
    <source>
        <dbReference type="Pfam" id="PF01648"/>
    </source>
</evidence>
<proteinExistence type="inferred from homology"/>
<evidence type="ECO:0000256" key="6">
    <source>
        <dbReference type="ARBA" id="ARBA00022679"/>
    </source>
</evidence>
<feature type="binding site" evidence="12">
    <location>
        <position position="104"/>
    </location>
    <ligand>
        <name>CoA</name>
        <dbReference type="ChEBI" id="CHEBI:57287"/>
    </ligand>
</feature>
<dbReference type="GO" id="GO:0008897">
    <property type="term" value="F:holo-[acyl-carrier-protein] synthase activity"/>
    <property type="evidence" value="ECO:0007669"/>
    <property type="project" value="InterPro"/>
</dbReference>
<dbReference type="Pfam" id="PF01648">
    <property type="entry name" value="ACPS"/>
    <property type="match status" value="1"/>
</dbReference>
<evidence type="ECO:0000313" key="17">
    <source>
        <dbReference type="Proteomes" id="UP000814010"/>
    </source>
</evidence>
<evidence type="ECO:0000256" key="10">
    <source>
        <dbReference type="ARBA" id="ARBA00049176"/>
    </source>
</evidence>
<dbReference type="InterPro" id="IPR037143">
    <property type="entry name" value="4-PPantetheinyl_Trfase_dom_sf"/>
</dbReference>
<evidence type="ECO:0000256" key="1">
    <source>
        <dbReference type="ARBA" id="ARBA00003937"/>
    </source>
</evidence>
<evidence type="ECO:0000256" key="2">
    <source>
        <dbReference type="ARBA" id="ARBA00004993"/>
    </source>
</evidence>
<keyword evidence="13" id="KW-0460">Magnesium</keyword>
<dbReference type="Proteomes" id="UP000814010">
    <property type="component" value="Unassembled WGS sequence"/>
</dbReference>
<evidence type="ECO:0000259" key="15">
    <source>
        <dbReference type="Pfam" id="PF17837"/>
    </source>
</evidence>
<dbReference type="GO" id="GO:0009239">
    <property type="term" value="P:enterobactin biosynthetic process"/>
    <property type="evidence" value="ECO:0007669"/>
    <property type="project" value="UniProtKB-KW"/>
</dbReference>
<evidence type="ECO:0000256" key="12">
    <source>
        <dbReference type="PIRSR" id="PIRSR603542-1"/>
    </source>
</evidence>
<dbReference type="EMBL" id="WKAE01000612">
    <property type="protein sequence ID" value="MCF5632828.1"/>
    <property type="molecule type" value="Genomic_DNA"/>
</dbReference>
<feature type="domain" description="4'-phosphopantetheinyl transferase" evidence="14">
    <location>
        <begin position="50"/>
        <end position="150"/>
    </location>
</feature>
<feature type="binding site" evidence="13">
    <location>
        <position position="54"/>
    </location>
    <ligand>
        <name>Mg(2+)</name>
        <dbReference type="ChEBI" id="CHEBI:18420"/>
    </ligand>
</feature>
<comment type="catalytic activity">
    <reaction evidence="10">
        <text>apo-[aryl-carrier protein] + CoA = holo-[aryl-carrier protein] + adenosine 3',5'-bisphosphate + H(+)</text>
        <dbReference type="Rhea" id="RHEA:48404"/>
        <dbReference type="Rhea" id="RHEA-COMP:15903"/>
        <dbReference type="Rhea" id="RHEA-COMP:17557"/>
        <dbReference type="ChEBI" id="CHEBI:15378"/>
        <dbReference type="ChEBI" id="CHEBI:29999"/>
        <dbReference type="ChEBI" id="CHEBI:57287"/>
        <dbReference type="ChEBI" id="CHEBI:58343"/>
        <dbReference type="ChEBI" id="CHEBI:64479"/>
    </reaction>
</comment>
<reference evidence="16" key="1">
    <citation type="submission" date="2019-11" db="EMBL/GenBank/DDBJ databases">
        <title>Epiphytic Pseudomonas syringae from cherry orchards.</title>
        <authorList>
            <person name="Hulin M.T."/>
        </authorList>
    </citation>
    <scope>NUCLEOTIDE SEQUENCE</scope>
    <source>
        <strain evidence="16">PA-2-5E</strain>
    </source>
</reference>
<evidence type="ECO:0000256" key="9">
    <source>
        <dbReference type="ARBA" id="ARBA00031996"/>
    </source>
</evidence>
<sequence length="167" mass="18317">EPMRKLDGRLCIPPLGEDRAPVCPGDVCGSITHSTGWAAAVVAHKQQWRGLGLDTENLLSHDRASRLAGEILTAAELADMAAGPEDQIALRVTLTFSIKEALFKALYPIVQKRFYFEDAQLLEWSADGRARLRLLIDLSSEWHSGKELDGQFSVLGDHLLSLIAINA</sequence>